<dbReference type="InterPro" id="IPR001356">
    <property type="entry name" value="HD"/>
</dbReference>
<feature type="region of interest" description="Disordered" evidence="4">
    <location>
        <begin position="1"/>
        <end position="59"/>
    </location>
</feature>
<proteinExistence type="predicted"/>
<dbReference type="EMBL" id="PUHQ01000017">
    <property type="protein sequence ID" value="KAG0663854.1"/>
    <property type="molecule type" value="Genomic_DNA"/>
</dbReference>
<feature type="compositionally biased region" description="Low complexity" evidence="4">
    <location>
        <begin position="512"/>
        <end position="525"/>
    </location>
</feature>
<dbReference type="PROSITE" id="PS50071">
    <property type="entry name" value="HOMEOBOX_2"/>
    <property type="match status" value="1"/>
</dbReference>
<feature type="compositionally biased region" description="Polar residues" evidence="4">
    <location>
        <begin position="565"/>
        <end position="574"/>
    </location>
</feature>
<feature type="compositionally biased region" description="Polar residues" evidence="4">
    <location>
        <begin position="541"/>
        <end position="556"/>
    </location>
</feature>
<dbReference type="OrthoDB" id="6159439at2759"/>
<dbReference type="GO" id="GO:0000976">
    <property type="term" value="F:transcription cis-regulatory region binding"/>
    <property type="evidence" value="ECO:0007669"/>
    <property type="project" value="TreeGrafter"/>
</dbReference>
<dbReference type="Proteomes" id="UP000777482">
    <property type="component" value="Unassembled WGS sequence"/>
</dbReference>
<keyword evidence="7" id="KW-1185">Reference proteome</keyword>
<keyword evidence="2 3" id="KW-0371">Homeobox</keyword>
<accession>A0A9P6W4M5</accession>
<feature type="compositionally biased region" description="Polar residues" evidence="4">
    <location>
        <begin position="44"/>
        <end position="56"/>
    </location>
</feature>
<keyword evidence="2 3" id="KW-0238">DNA-binding</keyword>
<feature type="compositionally biased region" description="Low complexity" evidence="4">
    <location>
        <begin position="183"/>
        <end position="198"/>
    </location>
</feature>
<evidence type="ECO:0000259" key="5">
    <source>
        <dbReference type="PROSITE" id="PS50071"/>
    </source>
</evidence>
<feature type="region of interest" description="Disordered" evidence="4">
    <location>
        <begin position="459"/>
        <end position="490"/>
    </location>
</feature>
<protein>
    <recommendedName>
        <fullName evidence="5">Homeobox domain-containing protein</fullName>
    </recommendedName>
</protein>
<dbReference type="PANTHER" id="PTHR24323">
    <property type="entry name" value="CEH-10 HOMEODOMAIN-CONTAINING HOMOLOG"/>
    <property type="match status" value="1"/>
</dbReference>
<feature type="compositionally biased region" description="Low complexity" evidence="4">
    <location>
        <begin position="330"/>
        <end position="345"/>
    </location>
</feature>
<feature type="DNA-binding region" description="Homeobox" evidence="2">
    <location>
        <begin position="273"/>
        <end position="332"/>
    </location>
</feature>
<feature type="compositionally biased region" description="Polar residues" evidence="4">
    <location>
        <begin position="25"/>
        <end position="36"/>
    </location>
</feature>
<feature type="region of interest" description="Disordered" evidence="4">
    <location>
        <begin position="327"/>
        <end position="399"/>
    </location>
</feature>
<gene>
    <name evidence="6" type="ORF">C6P46_002079</name>
</gene>
<dbReference type="Gene3D" id="1.10.10.60">
    <property type="entry name" value="Homeodomain-like"/>
    <property type="match status" value="1"/>
</dbReference>
<evidence type="ECO:0000256" key="3">
    <source>
        <dbReference type="RuleBase" id="RU000682"/>
    </source>
</evidence>
<feature type="domain" description="Homeobox" evidence="5">
    <location>
        <begin position="271"/>
        <end position="331"/>
    </location>
</feature>
<feature type="region of interest" description="Disordered" evidence="4">
    <location>
        <begin position="102"/>
        <end position="130"/>
    </location>
</feature>
<dbReference type="SMART" id="SM00389">
    <property type="entry name" value="HOX"/>
    <property type="match status" value="1"/>
</dbReference>
<dbReference type="InterPro" id="IPR051775">
    <property type="entry name" value="Homeobox_domain"/>
</dbReference>
<dbReference type="PANTHER" id="PTHR24323:SF7">
    <property type="entry name" value="HOMEOBOX DOMAIN-CONTAINING PROTEIN"/>
    <property type="match status" value="1"/>
</dbReference>
<feature type="compositionally biased region" description="Low complexity" evidence="4">
    <location>
        <begin position="211"/>
        <end position="262"/>
    </location>
</feature>
<dbReference type="CDD" id="cd00086">
    <property type="entry name" value="homeodomain"/>
    <property type="match status" value="1"/>
</dbReference>
<reference evidence="6 7" key="1">
    <citation type="submission" date="2020-11" db="EMBL/GenBank/DDBJ databases">
        <title>Kefir isolates.</title>
        <authorList>
            <person name="Marcisauskas S."/>
            <person name="Kim Y."/>
            <person name="Blasche S."/>
        </authorList>
    </citation>
    <scope>NUCLEOTIDE SEQUENCE [LARGE SCALE GENOMIC DNA]</scope>
    <source>
        <strain evidence="6 7">KR</strain>
    </source>
</reference>
<evidence type="ECO:0000256" key="4">
    <source>
        <dbReference type="SAM" id="MobiDB-lite"/>
    </source>
</evidence>
<feature type="region of interest" description="Disordered" evidence="4">
    <location>
        <begin position="503"/>
        <end position="578"/>
    </location>
</feature>
<evidence type="ECO:0000256" key="1">
    <source>
        <dbReference type="ARBA" id="ARBA00004123"/>
    </source>
</evidence>
<evidence type="ECO:0000313" key="7">
    <source>
        <dbReference type="Proteomes" id="UP000777482"/>
    </source>
</evidence>
<comment type="caution">
    <text evidence="6">The sequence shown here is derived from an EMBL/GenBank/DDBJ whole genome shotgun (WGS) entry which is preliminary data.</text>
</comment>
<comment type="subcellular location">
    <subcellularLocation>
        <location evidence="1 2 3">Nucleus</location>
    </subcellularLocation>
</comment>
<dbReference type="Pfam" id="PF00046">
    <property type="entry name" value="Homeodomain"/>
    <property type="match status" value="1"/>
</dbReference>
<keyword evidence="2 3" id="KW-0539">Nucleus</keyword>
<dbReference type="SUPFAM" id="SSF46689">
    <property type="entry name" value="Homeodomain-like"/>
    <property type="match status" value="1"/>
</dbReference>
<dbReference type="InterPro" id="IPR009057">
    <property type="entry name" value="Homeodomain-like_sf"/>
</dbReference>
<feature type="compositionally biased region" description="Polar residues" evidence="4">
    <location>
        <begin position="372"/>
        <end position="381"/>
    </location>
</feature>
<evidence type="ECO:0000256" key="2">
    <source>
        <dbReference type="PROSITE-ProRule" id="PRU00108"/>
    </source>
</evidence>
<name>A0A9P6W4M5_RHOMI</name>
<organism evidence="6 7">
    <name type="scientific">Rhodotorula mucilaginosa</name>
    <name type="common">Yeast</name>
    <name type="synonym">Rhodotorula rubra</name>
    <dbReference type="NCBI Taxonomy" id="5537"/>
    <lineage>
        <taxon>Eukaryota</taxon>
        <taxon>Fungi</taxon>
        <taxon>Dikarya</taxon>
        <taxon>Basidiomycota</taxon>
        <taxon>Pucciniomycotina</taxon>
        <taxon>Microbotryomycetes</taxon>
        <taxon>Sporidiobolales</taxon>
        <taxon>Sporidiobolaceae</taxon>
        <taxon>Rhodotorula</taxon>
    </lineage>
</organism>
<feature type="region of interest" description="Disordered" evidence="4">
    <location>
        <begin position="149"/>
        <end position="267"/>
    </location>
</feature>
<sequence length="684" mass="71892">MYDACAPSSTGAVPISADHQMPADPTSTGGALSSSPSRRHSIAATASPTRFASSLSGRDGISTDGVRSYGAALASVPDRTVPFPRQPAGAAAYADEPTRALHDLSQAPGGYDDGQYRYGKTPQPRGGPGAAALLQQHVANQWAFRANQQSTLPTPPPHLAQNQGSSEPQYGRRGSLHQPAPPASYSSSLSQSHPQPSAYVPYGFTRPSPAPHDQSSSDSSTAASTPVTVSMSSNTTPGTSSGSGANSRTRSSSANAATASSSDFGQSFYDPFRIKHRRRTSPAQLRILEHHFSRSPKPDLALRKQLAVELDMTPREVQVWVKKLQERAARSTSSSAPSSSQVAPDQADEYDADENQIGAYETRSRNRPVSAHSGQPGNSSLAGEAYAHSSSHRKFPDPLTAVPYPTPAVFDAYGYPLPKNDSTGLPIPPRQPTADYFDHYAPSTGRRYSLPAFNSSVIPPTPSEEYSSGPAAGPMSSNQSSLALPAGSAPAYRRRPSLGVLAPTGGVGGVQSAEYSPSGSASSRGSDIKPLSIPEHAEVSSWDSDIKPTSTEQSPVVYQHGGPVSLSSRRSSAPPQALSHLQAGEGYSNYLLSSPTTRPLSTPAWTAPSETSYAMNPAVYPPPTSLIDPVGSVSYVQETGPEMLYDYRYAYPETSVGMPAPAAAHAPLDQSFVATAGDLDRSLV</sequence>
<dbReference type="GO" id="GO:0005634">
    <property type="term" value="C:nucleus"/>
    <property type="evidence" value="ECO:0007669"/>
    <property type="project" value="UniProtKB-SubCell"/>
</dbReference>
<dbReference type="GO" id="GO:0006355">
    <property type="term" value="P:regulation of DNA-templated transcription"/>
    <property type="evidence" value="ECO:0007669"/>
    <property type="project" value="TreeGrafter"/>
</dbReference>
<dbReference type="AlphaFoldDB" id="A0A9P6W4M5"/>
<feature type="compositionally biased region" description="Low complexity" evidence="4">
    <location>
        <begin position="480"/>
        <end position="490"/>
    </location>
</feature>
<evidence type="ECO:0000313" key="6">
    <source>
        <dbReference type="EMBL" id="KAG0663854.1"/>
    </source>
</evidence>